<dbReference type="NCBIfam" id="TIGR01364">
    <property type="entry name" value="serC_1"/>
    <property type="match status" value="1"/>
</dbReference>
<feature type="modified residue" description="N6-(pyridoxal phosphate)lysine" evidence="12">
    <location>
        <position position="199"/>
    </location>
</feature>
<dbReference type="HAMAP" id="MF_00160">
    <property type="entry name" value="SerC_aminotrans_5"/>
    <property type="match status" value="1"/>
</dbReference>
<reference evidence="15" key="1">
    <citation type="submission" date="2016-10" db="EMBL/GenBank/DDBJ databases">
        <authorList>
            <person name="Varghese N."/>
            <person name="Submissions S."/>
        </authorList>
    </citation>
    <scope>NUCLEOTIDE SEQUENCE [LARGE SCALE GENOMIC DNA]</scope>
    <source>
        <strain evidence="15">DSM 12111</strain>
    </source>
</reference>
<feature type="binding site" evidence="12">
    <location>
        <position position="45"/>
    </location>
    <ligand>
        <name>L-glutamate</name>
        <dbReference type="ChEBI" id="CHEBI:29985"/>
    </ligand>
</feature>
<comment type="pathway">
    <text evidence="1 12">Cofactor biosynthesis; pyridoxine 5'-phosphate biosynthesis; pyridoxine 5'-phosphate from D-erythrose 4-phosphate: step 3/5.</text>
</comment>
<evidence type="ECO:0000256" key="3">
    <source>
        <dbReference type="ARBA" id="ARBA00006904"/>
    </source>
</evidence>
<dbReference type="EMBL" id="FNSC01000001">
    <property type="protein sequence ID" value="SEE44311.1"/>
    <property type="molecule type" value="Genomic_DNA"/>
</dbReference>
<dbReference type="PANTHER" id="PTHR43247:SF1">
    <property type="entry name" value="PHOSPHOSERINE AMINOTRANSFERASE"/>
    <property type="match status" value="1"/>
</dbReference>
<keyword evidence="9 12" id="KW-0718">Serine biosynthesis</keyword>
<feature type="binding site" evidence="12">
    <location>
        <begin position="79"/>
        <end position="80"/>
    </location>
    <ligand>
        <name>pyridoxal 5'-phosphate</name>
        <dbReference type="ChEBI" id="CHEBI:597326"/>
    </ligand>
</feature>
<accession>A0A1H5IWT1</accession>
<dbReference type="UniPathway" id="UPA00135">
    <property type="reaction ID" value="UER00197"/>
</dbReference>
<comment type="subunit">
    <text evidence="12">Homodimer.</text>
</comment>
<dbReference type="InterPro" id="IPR015421">
    <property type="entry name" value="PyrdxlP-dep_Trfase_major"/>
</dbReference>
<dbReference type="Proteomes" id="UP000242849">
    <property type="component" value="Unassembled WGS sequence"/>
</dbReference>
<evidence type="ECO:0000259" key="13">
    <source>
        <dbReference type="Pfam" id="PF00266"/>
    </source>
</evidence>
<dbReference type="Gene3D" id="3.90.1150.10">
    <property type="entry name" value="Aspartate Aminotransferase, domain 1"/>
    <property type="match status" value="1"/>
</dbReference>
<dbReference type="AlphaFoldDB" id="A0A1H5IWT1"/>
<dbReference type="InterPro" id="IPR000192">
    <property type="entry name" value="Aminotrans_V_dom"/>
</dbReference>
<dbReference type="UniPathway" id="UPA00244">
    <property type="reaction ID" value="UER00311"/>
</dbReference>
<feature type="binding site" evidence="12">
    <location>
        <position position="105"/>
    </location>
    <ligand>
        <name>pyridoxal 5'-phosphate</name>
        <dbReference type="ChEBI" id="CHEBI:597326"/>
    </ligand>
</feature>
<dbReference type="FunFam" id="3.40.640.10:FF:000010">
    <property type="entry name" value="Phosphoserine aminotransferase"/>
    <property type="match status" value="1"/>
</dbReference>
<sequence length="363" mass="39911">MGVSKRAFNFCAGPAALPEAVLQRAQAELLDWQGKGLSVMEMSHRSDEYTAIAQKAEQDLRDLMEIPSDYKVLFLQGGASQQFAEIPLNLLPEDGVADYIDTGIWSKKSIEEASRYGNINIAASAKAYDYFAIPGQNEWQLSKDAAYLHYASNETIGGLQFDWIPEVGDVPLVADMSSDILSRPIDVSKFGLIYAGAQKNIGPSGLVVTIVREDLLGRARSVCPTMLNYKIAADNGSMYNTPATFSWYLSGLVFEWLKEQGGVAAMERINRAKKDLLYKAIDTSDFYSNPIAHNARSWMNVPFRLADEKLDKPFLAGADARGLLNLKGHRSVGGMRASIYNAVGLDAVEALVAYMAEFEKEHG</sequence>
<gene>
    <name evidence="12" type="primary">serC</name>
    <name evidence="14" type="ORF">SAMN05421553_4810</name>
</gene>
<comment type="cofactor">
    <cofactor evidence="12">
        <name>pyridoxal 5'-phosphate</name>
        <dbReference type="ChEBI" id="CHEBI:597326"/>
    </cofactor>
    <text evidence="12">Binds 1 pyridoxal phosphate per subunit.</text>
</comment>
<keyword evidence="15" id="KW-1185">Reference proteome</keyword>
<dbReference type="InterPro" id="IPR022278">
    <property type="entry name" value="Pser_aminoTfrase"/>
</dbReference>
<comment type="pathway">
    <text evidence="2 12">Amino-acid biosynthesis; L-serine biosynthesis; L-serine from 3-phospho-D-glycerate: step 2/3.</text>
</comment>
<keyword evidence="12" id="KW-0963">Cytoplasm</keyword>
<keyword evidence="4 12" id="KW-0032">Aminotransferase</keyword>
<comment type="caution">
    <text evidence="12">Lacks conserved residue(s) required for the propagation of feature annotation.</text>
</comment>
<feature type="binding site" evidence="12">
    <location>
        <position position="198"/>
    </location>
    <ligand>
        <name>pyridoxal 5'-phosphate</name>
        <dbReference type="ChEBI" id="CHEBI:597326"/>
    </ligand>
</feature>
<evidence type="ECO:0000256" key="11">
    <source>
        <dbReference type="ARBA" id="ARBA00049007"/>
    </source>
</evidence>
<comment type="catalytic activity">
    <reaction evidence="11 12">
        <text>O-phospho-L-serine + 2-oxoglutarate = 3-phosphooxypyruvate + L-glutamate</text>
        <dbReference type="Rhea" id="RHEA:14329"/>
        <dbReference type="ChEBI" id="CHEBI:16810"/>
        <dbReference type="ChEBI" id="CHEBI:18110"/>
        <dbReference type="ChEBI" id="CHEBI:29985"/>
        <dbReference type="ChEBI" id="CHEBI:57524"/>
        <dbReference type="EC" id="2.6.1.52"/>
    </reaction>
</comment>
<dbReference type="GO" id="GO:0030170">
    <property type="term" value="F:pyridoxal phosphate binding"/>
    <property type="evidence" value="ECO:0007669"/>
    <property type="project" value="UniProtKB-UniRule"/>
</dbReference>
<dbReference type="GO" id="GO:0004648">
    <property type="term" value="F:O-phospho-L-serine:2-oxoglutarate aminotransferase activity"/>
    <property type="evidence" value="ECO:0007669"/>
    <property type="project" value="UniProtKB-UniRule"/>
</dbReference>
<evidence type="ECO:0000256" key="7">
    <source>
        <dbReference type="ARBA" id="ARBA00022898"/>
    </source>
</evidence>
<evidence type="ECO:0000256" key="1">
    <source>
        <dbReference type="ARBA" id="ARBA00004915"/>
    </source>
</evidence>
<evidence type="ECO:0000256" key="4">
    <source>
        <dbReference type="ARBA" id="ARBA00022576"/>
    </source>
</evidence>
<dbReference type="GO" id="GO:0006564">
    <property type="term" value="P:L-serine biosynthetic process"/>
    <property type="evidence" value="ECO:0007669"/>
    <property type="project" value="UniProtKB-UniRule"/>
</dbReference>
<comment type="catalytic activity">
    <reaction evidence="10 12">
        <text>4-(phosphooxy)-L-threonine + 2-oxoglutarate = (R)-3-hydroxy-2-oxo-4-phosphooxybutanoate + L-glutamate</text>
        <dbReference type="Rhea" id="RHEA:16573"/>
        <dbReference type="ChEBI" id="CHEBI:16810"/>
        <dbReference type="ChEBI" id="CHEBI:29985"/>
        <dbReference type="ChEBI" id="CHEBI:58452"/>
        <dbReference type="ChEBI" id="CHEBI:58538"/>
        <dbReference type="EC" id="2.6.1.52"/>
    </reaction>
</comment>
<dbReference type="SUPFAM" id="SSF53383">
    <property type="entry name" value="PLP-dependent transferases"/>
    <property type="match status" value="1"/>
</dbReference>
<dbReference type="STRING" id="53406.SAMN05421553_4810"/>
<dbReference type="Gene3D" id="3.40.640.10">
    <property type="entry name" value="Type I PLP-dependent aspartate aminotransferase-like (Major domain)"/>
    <property type="match status" value="1"/>
</dbReference>
<feature type="binding site" evidence="12">
    <location>
        <position position="175"/>
    </location>
    <ligand>
        <name>pyridoxal 5'-phosphate</name>
        <dbReference type="ChEBI" id="CHEBI:597326"/>
    </ligand>
</feature>
<dbReference type="PANTHER" id="PTHR43247">
    <property type="entry name" value="PHOSPHOSERINE AMINOTRANSFERASE"/>
    <property type="match status" value="1"/>
</dbReference>
<dbReference type="NCBIfam" id="NF003764">
    <property type="entry name" value="PRK05355.1"/>
    <property type="match status" value="1"/>
</dbReference>
<dbReference type="InterPro" id="IPR015422">
    <property type="entry name" value="PyrdxlP-dep_Trfase_small"/>
</dbReference>
<evidence type="ECO:0000313" key="15">
    <source>
        <dbReference type="Proteomes" id="UP000242849"/>
    </source>
</evidence>
<dbReference type="EC" id="2.6.1.52" evidence="12"/>
<keyword evidence="5 12" id="KW-0028">Amino-acid biosynthesis</keyword>
<dbReference type="Pfam" id="PF00266">
    <property type="entry name" value="Aminotran_5"/>
    <property type="match status" value="1"/>
</dbReference>
<evidence type="ECO:0000256" key="6">
    <source>
        <dbReference type="ARBA" id="ARBA00022679"/>
    </source>
</evidence>
<evidence type="ECO:0000256" key="9">
    <source>
        <dbReference type="ARBA" id="ARBA00023299"/>
    </source>
</evidence>
<comment type="subcellular location">
    <subcellularLocation>
        <location evidence="12">Cytoplasm</location>
    </subcellularLocation>
</comment>
<name>A0A1H5IWT1_PSEAG</name>
<dbReference type="PIRSF" id="PIRSF000525">
    <property type="entry name" value="SerC"/>
    <property type="match status" value="1"/>
</dbReference>
<dbReference type="GO" id="GO:0008615">
    <property type="term" value="P:pyridoxine biosynthetic process"/>
    <property type="evidence" value="ECO:0007669"/>
    <property type="project" value="UniProtKB-UniRule"/>
</dbReference>
<dbReference type="CDD" id="cd00611">
    <property type="entry name" value="PSAT_like"/>
    <property type="match status" value="1"/>
</dbReference>
<feature type="domain" description="Aminotransferase class V" evidence="13">
    <location>
        <begin position="8"/>
        <end position="351"/>
    </location>
</feature>
<evidence type="ECO:0000256" key="10">
    <source>
        <dbReference type="ARBA" id="ARBA00047630"/>
    </source>
</evidence>
<evidence type="ECO:0000313" key="14">
    <source>
        <dbReference type="EMBL" id="SEE44311.1"/>
    </source>
</evidence>
<dbReference type="InterPro" id="IPR015424">
    <property type="entry name" value="PyrdxlP-dep_Trfase"/>
</dbReference>
<dbReference type="FunFam" id="3.90.1150.10:FF:000006">
    <property type="entry name" value="Phosphoserine aminotransferase"/>
    <property type="match status" value="1"/>
</dbReference>
<feature type="binding site" evidence="12">
    <location>
        <begin position="240"/>
        <end position="241"/>
    </location>
    <ligand>
        <name>pyridoxal 5'-phosphate</name>
        <dbReference type="ChEBI" id="CHEBI:597326"/>
    </ligand>
</feature>
<evidence type="ECO:0000256" key="2">
    <source>
        <dbReference type="ARBA" id="ARBA00005099"/>
    </source>
</evidence>
<protein>
    <recommendedName>
        <fullName evidence="12">Phosphoserine aminotransferase</fullName>
        <ecNumber evidence="12">2.6.1.52</ecNumber>
    </recommendedName>
    <alternativeName>
        <fullName evidence="12">Phosphohydroxythreonine aminotransferase</fullName>
        <shortName evidence="12">PSAT</shortName>
    </alternativeName>
</protein>
<comment type="function">
    <text evidence="12">Catalyzes the reversible conversion of 3-phosphohydroxypyruvate to phosphoserine and of 3-hydroxy-2-oxo-4-phosphonooxybutanoate to phosphohydroxythreonine.</text>
</comment>
<feature type="binding site" evidence="12">
    <location>
        <position position="155"/>
    </location>
    <ligand>
        <name>pyridoxal 5'-phosphate</name>
        <dbReference type="ChEBI" id="CHEBI:597326"/>
    </ligand>
</feature>
<proteinExistence type="inferred from homology"/>
<dbReference type="GO" id="GO:0005737">
    <property type="term" value="C:cytoplasm"/>
    <property type="evidence" value="ECO:0007669"/>
    <property type="project" value="UniProtKB-SubCell"/>
</dbReference>
<keyword evidence="6 12" id="KW-0808">Transferase</keyword>
<evidence type="ECO:0000256" key="8">
    <source>
        <dbReference type="ARBA" id="ARBA00023096"/>
    </source>
</evidence>
<organism evidence="14 15">
    <name type="scientific">Pseudomonas anguilliseptica</name>
    <dbReference type="NCBI Taxonomy" id="53406"/>
    <lineage>
        <taxon>Bacteria</taxon>
        <taxon>Pseudomonadati</taxon>
        <taxon>Pseudomonadota</taxon>
        <taxon>Gammaproteobacteria</taxon>
        <taxon>Pseudomonadales</taxon>
        <taxon>Pseudomonadaceae</taxon>
        <taxon>Pseudomonas</taxon>
    </lineage>
</organism>
<keyword evidence="7 12" id="KW-0663">Pyridoxal phosphate</keyword>
<comment type="similarity">
    <text evidence="3 12">Belongs to the class-V pyridoxal-phosphate-dependent aminotransferase family. SerC subfamily.</text>
</comment>
<keyword evidence="8 12" id="KW-0664">Pyridoxine biosynthesis</keyword>
<evidence type="ECO:0000256" key="5">
    <source>
        <dbReference type="ARBA" id="ARBA00022605"/>
    </source>
</evidence>
<evidence type="ECO:0000256" key="12">
    <source>
        <dbReference type="HAMAP-Rule" id="MF_00160"/>
    </source>
</evidence>